<evidence type="ECO:0000259" key="3">
    <source>
        <dbReference type="Pfam" id="PF01764"/>
    </source>
</evidence>
<evidence type="ECO:0000256" key="2">
    <source>
        <dbReference type="SAM" id="MobiDB-lite"/>
    </source>
</evidence>
<evidence type="ECO:0000256" key="1">
    <source>
        <dbReference type="ARBA" id="ARBA00022801"/>
    </source>
</evidence>
<dbReference type="OrthoDB" id="438440at2759"/>
<keyword evidence="6" id="KW-1185">Reference proteome</keyword>
<feature type="region of interest" description="Disordered" evidence="2">
    <location>
        <begin position="425"/>
        <end position="468"/>
    </location>
</feature>
<dbReference type="Proteomes" id="UP000091857">
    <property type="component" value="Chromosome 11"/>
</dbReference>
<feature type="region of interest" description="Disordered" evidence="2">
    <location>
        <begin position="577"/>
        <end position="605"/>
    </location>
</feature>
<dbReference type="InterPro" id="IPR029058">
    <property type="entry name" value="AB_hydrolase_fold"/>
</dbReference>
<evidence type="ECO:0008006" key="7">
    <source>
        <dbReference type="Google" id="ProtNLM"/>
    </source>
</evidence>
<dbReference type="CDD" id="cd00519">
    <property type="entry name" value="Lipase_3"/>
    <property type="match status" value="1"/>
</dbReference>
<gene>
    <name evidence="5" type="ORF">MANES_11G017300v8</name>
</gene>
<organism evidence="5 6">
    <name type="scientific">Manihot esculenta</name>
    <name type="common">Cassava</name>
    <name type="synonym">Jatropha manihot</name>
    <dbReference type="NCBI Taxonomy" id="3983"/>
    <lineage>
        <taxon>Eukaryota</taxon>
        <taxon>Viridiplantae</taxon>
        <taxon>Streptophyta</taxon>
        <taxon>Embryophyta</taxon>
        <taxon>Tracheophyta</taxon>
        <taxon>Spermatophyta</taxon>
        <taxon>Magnoliopsida</taxon>
        <taxon>eudicotyledons</taxon>
        <taxon>Gunneridae</taxon>
        <taxon>Pentapetalae</taxon>
        <taxon>rosids</taxon>
        <taxon>fabids</taxon>
        <taxon>Malpighiales</taxon>
        <taxon>Euphorbiaceae</taxon>
        <taxon>Crotonoideae</taxon>
        <taxon>Manihoteae</taxon>
        <taxon>Manihot</taxon>
    </lineage>
</organism>
<comment type="caution">
    <text evidence="5">The sequence shown here is derived from an EMBL/GenBank/DDBJ whole genome shotgun (WGS) entry which is preliminary data.</text>
</comment>
<feature type="domain" description="Mono-/di-acylglycerol lipase N-terminal" evidence="4">
    <location>
        <begin position="50"/>
        <end position="126"/>
    </location>
</feature>
<dbReference type="SUPFAM" id="SSF53474">
    <property type="entry name" value="alpha/beta-Hydrolases"/>
    <property type="match status" value="1"/>
</dbReference>
<dbReference type="GO" id="GO:0016042">
    <property type="term" value="P:lipid catabolic process"/>
    <property type="evidence" value="ECO:0007669"/>
    <property type="project" value="InterPro"/>
</dbReference>
<sequence length="658" mass="72276">MATATMATAAAAAALLYYTLNRKLQSSTSRDDDENDNLNGPSNVPLGIERVSHRLIQAPATWLETISTLSETLRFTYSETLGKWPIGDLAFGINFLLKRQGNLHVGSVFGGKDSIQLTGSEITSELRYHLSLLTLCWHFSKKPFPLFLEETGYTEEDVLLQEPKAGILKPAFTILVDHKTKHFLLLIRGTHSIKDTLTAATGAVVPFHHSVVHEGGVSNLVLGYAHCGMAAAARWIAKLATPVLKKALGQYPDYKLKIVGHSLGGGTAALLTYVLREQKDLSMTSCVTFAPAACMTWELAESGNDFITSVINGADLVPTFSAAAVDDLRAEVTASAWLNDLRNQIERTRILSTVYRSASALGSRLPSISSARAKVAGAGAILRPVSNSTRVVMKRAQSMAQAAWTTRPSLHLSSWSCIGPRHRNTTACSDSADGSSPTSSSRLETSEPLLSPKNSTRETIELPVSSEEAEWTSEIGYFSDEMPKHIDVEAELGGEEFRSNSREDRMNEVELWQQLEHELYDRADGEDADVAKEIREEEAAAMAEIGEREAENTAPETKEAHRFFPPGKIMHIVTFQHDSSESEGDSPSSSDSENTQPQGEDKVGIFVTPRSLYSKVRLSQTMISDHFMPVYRRQIEKLIKELEQEATDANHYCSENSL</sequence>
<dbReference type="GO" id="GO:0016787">
    <property type="term" value="F:hydrolase activity"/>
    <property type="evidence" value="ECO:0007669"/>
    <property type="project" value="UniProtKB-KW"/>
</dbReference>
<evidence type="ECO:0000313" key="6">
    <source>
        <dbReference type="Proteomes" id="UP000091857"/>
    </source>
</evidence>
<feature type="compositionally biased region" description="Low complexity" evidence="2">
    <location>
        <begin position="429"/>
        <end position="452"/>
    </location>
</feature>
<evidence type="ECO:0000313" key="5">
    <source>
        <dbReference type="EMBL" id="OAY36385.1"/>
    </source>
</evidence>
<dbReference type="OMA" id="MPIYRRQ"/>
<proteinExistence type="predicted"/>
<name>A0A2C9UZI5_MANES</name>
<dbReference type="Gene3D" id="3.40.50.1820">
    <property type="entry name" value="alpha/beta hydrolase"/>
    <property type="match status" value="1"/>
</dbReference>
<dbReference type="InterPro" id="IPR002921">
    <property type="entry name" value="Fungal_lipase-type"/>
</dbReference>
<dbReference type="Pfam" id="PF03893">
    <property type="entry name" value="Lipase3_N"/>
    <property type="match status" value="1"/>
</dbReference>
<dbReference type="InterPro" id="IPR005592">
    <property type="entry name" value="Mono/diacylglycerol_lipase_N"/>
</dbReference>
<dbReference type="Pfam" id="PF01764">
    <property type="entry name" value="Lipase_3"/>
    <property type="match status" value="1"/>
</dbReference>
<evidence type="ECO:0000259" key="4">
    <source>
        <dbReference type="Pfam" id="PF03893"/>
    </source>
</evidence>
<reference evidence="6" key="1">
    <citation type="journal article" date="2016" name="Nat. Biotechnol.">
        <title>Sequencing wild and cultivated cassava and related species reveals extensive interspecific hybridization and genetic diversity.</title>
        <authorList>
            <person name="Bredeson J.V."/>
            <person name="Lyons J.B."/>
            <person name="Prochnik S.E."/>
            <person name="Wu G.A."/>
            <person name="Ha C.M."/>
            <person name="Edsinger-Gonzales E."/>
            <person name="Grimwood J."/>
            <person name="Schmutz J."/>
            <person name="Rabbi I.Y."/>
            <person name="Egesi C."/>
            <person name="Nauluvula P."/>
            <person name="Lebot V."/>
            <person name="Ndunguru J."/>
            <person name="Mkamilo G."/>
            <person name="Bart R.S."/>
            <person name="Setter T.L."/>
            <person name="Gleadow R.M."/>
            <person name="Kulakow P."/>
            <person name="Ferguson M.E."/>
            <person name="Rounsley S."/>
            <person name="Rokhsar D.S."/>
        </authorList>
    </citation>
    <scope>NUCLEOTIDE SEQUENCE [LARGE SCALE GENOMIC DNA]</scope>
    <source>
        <strain evidence="6">cv. AM560-2</strain>
    </source>
</reference>
<dbReference type="PANTHER" id="PTHR46023">
    <property type="entry name" value="LIPASE CLASS 3 PROTEIN-LIKE"/>
    <property type="match status" value="1"/>
</dbReference>
<accession>A0A2C9UZI5</accession>
<keyword evidence="1" id="KW-0378">Hydrolase</keyword>
<dbReference type="AlphaFoldDB" id="A0A2C9UZI5"/>
<protein>
    <recommendedName>
        <fullName evidence="7">Fungal lipase-like domain-containing protein</fullName>
    </recommendedName>
</protein>
<dbReference type="Gramene" id="Manes.11G017300.1.v8.1">
    <property type="protein sequence ID" value="Manes.11G017300.1.v8.1.CDS"/>
    <property type="gene ID" value="Manes.11G017300.v8.1"/>
</dbReference>
<dbReference type="PANTHER" id="PTHR46023:SF5">
    <property type="entry name" value="OS02G0780700 PROTEIN"/>
    <property type="match status" value="1"/>
</dbReference>
<dbReference type="EMBL" id="CM004397">
    <property type="protein sequence ID" value="OAY36385.1"/>
    <property type="molecule type" value="Genomic_DNA"/>
</dbReference>
<feature type="domain" description="Fungal lipase-type" evidence="3">
    <location>
        <begin position="185"/>
        <end position="322"/>
    </location>
</feature>